<dbReference type="GO" id="GO:0006171">
    <property type="term" value="P:cAMP biosynthetic process"/>
    <property type="evidence" value="ECO:0007669"/>
    <property type="project" value="UniProtKB-KW"/>
</dbReference>
<dbReference type="GeneID" id="119644945"/>
<dbReference type="GO" id="GO:0005524">
    <property type="term" value="F:ATP binding"/>
    <property type="evidence" value="ECO:0007669"/>
    <property type="project" value="UniProtKB-KW"/>
</dbReference>
<feature type="domain" description="Guanylate cyclase" evidence="17">
    <location>
        <begin position="265"/>
        <end position="392"/>
    </location>
</feature>
<comment type="catalytic activity">
    <reaction evidence="1">
        <text>ATP = 3',5'-cyclic AMP + diphosphate</text>
        <dbReference type="Rhea" id="RHEA:15389"/>
        <dbReference type="ChEBI" id="CHEBI:30616"/>
        <dbReference type="ChEBI" id="CHEBI:33019"/>
        <dbReference type="ChEBI" id="CHEBI:58165"/>
        <dbReference type="EC" id="4.6.1.1"/>
    </reaction>
</comment>
<gene>
    <name evidence="19" type="primary">LOC119644945</name>
</gene>
<feature type="transmembrane region" description="Helical" evidence="16">
    <location>
        <begin position="164"/>
        <end position="183"/>
    </location>
</feature>
<dbReference type="SMART" id="SM00044">
    <property type="entry name" value="CYCc"/>
    <property type="match status" value="1"/>
</dbReference>
<dbReference type="AlphaFoldDB" id="A0A9C6E1Y3"/>
<proteinExistence type="inferred from homology"/>
<name>A0A9C6E1Y3_9MUSC</name>
<evidence type="ECO:0000256" key="14">
    <source>
        <dbReference type="RuleBase" id="RU000405"/>
    </source>
</evidence>
<keyword evidence="6" id="KW-0479">Metal-binding</keyword>
<evidence type="ECO:0000256" key="4">
    <source>
        <dbReference type="ARBA" id="ARBA00012201"/>
    </source>
</evidence>
<feature type="region of interest" description="Disordered" evidence="15">
    <location>
        <begin position="924"/>
        <end position="975"/>
    </location>
</feature>
<feature type="transmembrane region" description="Helical" evidence="16">
    <location>
        <begin position="544"/>
        <end position="563"/>
    </location>
</feature>
<dbReference type="InterPro" id="IPR001054">
    <property type="entry name" value="A/G_cyclase"/>
</dbReference>
<sequence>MGLEDVYQNYVSKIYRNYLCTLIIIHIIITIVHSIVTYHFQKDGEHVVYDFYIYLGGAGLTCLILQIYLSKKYGDRVMVPFIVSWAGAFTMAATDVLVNLSHYITYQQTLRPCYAGYVISTVYLFMPLQGFLQPLLLGCSISVFYAADFLIVTKSAEESRDIDLALFVPDLFFLVGLNMLGIFNRWRRETVTRIVFLTRRQTLEQSLIWKYAKHQEKSLLVSIIPEPIAKKIGQEIQYRIQRAKVGALTDENGRKLFIESHEDVSILFADLVNFTFLTTQLDVKSLVEILHDLFQRFDKACKQFNVMRIKFLGDCYYGVSGVPVSHPLHSVCCIELGRSIIKNVREVRAIKNVDIDMRVGIHSGSLLAGIIGSSKWQYDIWSKDVNIANCLESTGLPGRVHISKATLTLADGYYICEEGTERAKSHPTLLKYNIKTFLIIEPSVSEEADYRFYNLESVDASFDDAYQLEYQEIVNRARELMELEIENLPICKLQFYGRWFTRQRRLLPDEIEEYRAKSSISSVCLIFGDWNWEIKYLAYRADEFYKFPVIISFLILLCVIAMQAANKYIQNMFEFWIISGFMVLLLIIPIAFIWHKNIEHSLYRLLPLKRYVRRSMTAFRASRLTVGRRIAIRSLLYLMGMTAILIASYVHLILCDNTVLENDDEIIYLLLEEGVRTLCFNSWAVTESLCLYVALALSWPRISFLLSLMLTIPLLIVYIIMVLNEFSLVFEASISTNEGASAEFAHIWGLLIIFYTHILIARHIIFISKCNYFNRWQLQEKTENSNITNESIRVLLHNILPAHVVQIYLTKRLQTEPFYEQHDYAAVMFATIIHRRTDSMDLRLMNEIICDFDEILSFYKYPVKVEKIKVINWTYMAACGLSAKRDYWHDSLQSVKSVFVPNRYTRKQTIQRLTTLSVASVESENPSLENLKPRKSILPDSVASNDYDRDDDDSDNDDSDDDDSDENDNDFPISKSRTARKGRVVQVLANFAVDFLKVVKSFNESMQKARNFDNPPIQLRIGINLLLFKFNNYGLPIMHFQLGISSGEVMAGVVGSFQAHYDVWGNAVNMASRMDTTGEPGRIQVTEETAEVLRSFDIGCTYRGLTEVKGRGNIPTYFINVDEEFKFQEQ</sequence>
<evidence type="ECO:0000256" key="10">
    <source>
        <dbReference type="ARBA" id="ARBA00022989"/>
    </source>
</evidence>
<dbReference type="Gene3D" id="3.30.70.1230">
    <property type="entry name" value="Nucleotide cyclase"/>
    <property type="match status" value="2"/>
</dbReference>
<feature type="domain" description="Guanylate cyclase" evidence="17">
    <location>
        <begin position="988"/>
        <end position="1075"/>
    </location>
</feature>
<evidence type="ECO:0000313" key="18">
    <source>
        <dbReference type="Proteomes" id="UP000092443"/>
    </source>
</evidence>
<evidence type="ECO:0000256" key="7">
    <source>
        <dbReference type="ARBA" id="ARBA00022741"/>
    </source>
</evidence>
<feature type="transmembrane region" description="Helical" evidence="16">
    <location>
        <begin position="18"/>
        <end position="39"/>
    </location>
</feature>
<dbReference type="PANTHER" id="PTHR45627:SF23">
    <property type="entry name" value="AT30656P-RELATED"/>
    <property type="match status" value="1"/>
</dbReference>
<feature type="transmembrane region" description="Helical" evidence="16">
    <location>
        <begin position="704"/>
        <end position="724"/>
    </location>
</feature>
<dbReference type="InterPro" id="IPR018297">
    <property type="entry name" value="A/G_cyclase_CS"/>
</dbReference>
<comment type="subcellular location">
    <subcellularLocation>
        <location evidence="3">Membrane</location>
        <topology evidence="3">Multi-pass membrane protein</topology>
    </subcellularLocation>
</comment>
<keyword evidence="13 14" id="KW-0456">Lyase</keyword>
<dbReference type="EC" id="4.6.1.1" evidence="4"/>
<evidence type="ECO:0000256" key="8">
    <source>
        <dbReference type="ARBA" id="ARBA00022840"/>
    </source>
</evidence>
<dbReference type="GO" id="GO:0005886">
    <property type="term" value="C:plasma membrane"/>
    <property type="evidence" value="ECO:0007669"/>
    <property type="project" value="TreeGrafter"/>
</dbReference>
<dbReference type="PROSITE" id="PS00452">
    <property type="entry name" value="GUANYLATE_CYCLASE_1"/>
    <property type="match status" value="2"/>
</dbReference>
<protein>
    <recommendedName>
        <fullName evidence="4">adenylate cyclase</fullName>
        <ecNumber evidence="4">4.6.1.1</ecNumber>
    </recommendedName>
</protein>
<evidence type="ECO:0000256" key="3">
    <source>
        <dbReference type="ARBA" id="ARBA00004141"/>
    </source>
</evidence>
<evidence type="ECO:0000256" key="6">
    <source>
        <dbReference type="ARBA" id="ARBA00022723"/>
    </source>
</evidence>
<keyword evidence="9" id="KW-0460">Magnesium</keyword>
<dbReference type="InterPro" id="IPR029787">
    <property type="entry name" value="Nucleotide_cyclase"/>
</dbReference>
<dbReference type="FunFam" id="3.30.70.1230:FF:000024">
    <property type="entry name" value="ACXA, isoform A"/>
    <property type="match status" value="1"/>
</dbReference>
<dbReference type="PROSITE" id="PS50125">
    <property type="entry name" value="GUANYLATE_CYCLASE_2"/>
    <property type="match status" value="2"/>
</dbReference>
<keyword evidence="5 16" id="KW-0812">Transmembrane</keyword>
<dbReference type="GO" id="GO:0004016">
    <property type="term" value="F:adenylate cyclase activity"/>
    <property type="evidence" value="ECO:0007669"/>
    <property type="project" value="UniProtKB-EC"/>
</dbReference>
<dbReference type="GO" id="GO:0046872">
    <property type="term" value="F:metal ion binding"/>
    <property type="evidence" value="ECO:0007669"/>
    <property type="project" value="UniProtKB-KW"/>
</dbReference>
<feature type="transmembrane region" description="Helical" evidence="16">
    <location>
        <begin position="51"/>
        <end position="69"/>
    </location>
</feature>
<keyword evidence="11" id="KW-0115">cAMP biosynthesis</keyword>
<comment type="similarity">
    <text evidence="14">Belongs to the adenylyl cyclase class-4/guanylyl cyclase family.</text>
</comment>
<keyword evidence="18" id="KW-1185">Reference proteome</keyword>
<evidence type="ECO:0000256" key="15">
    <source>
        <dbReference type="SAM" id="MobiDB-lite"/>
    </source>
</evidence>
<evidence type="ECO:0000259" key="17">
    <source>
        <dbReference type="PROSITE" id="PS50125"/>
    </source>
</evidence>
<evidence type="ECO:0000313" key="19">
    <source>
        <dbReference type="RefSeq" id="XP_037900617.1"/>
    </source>
</evidence>
<dbReference type="GO" id="GO:0035556">
    <property type="term" value="P:intracellular signal transduction"/>
    <property type="evidence" value="ECO:0007669"/>
    <property type="project" value="InterPro"/>
</dbReference>
<dbReference type="RefSeq" id="XP_037900617.1">
    <property type="nucleotide sequence ID" value="XM_038044689.1"/>
</dbReference>
<evidence type="ECO:0000256" key="1">
    <source>
        <dbReference type="ARBA" id="ARBA00001593"/>
    </source>
</evidence>
<evidence type="ECO:0000256" key="16">
    <source>
        <dbReference type="SAM" id="Phobius"/>
    </source>
</evidence>
<feature type="transmembrane region" description="Helical" evidence="16">
    <location>
        <begin position="81"/>
        <end position="103"/>
    </location>
</feature>
<keyword evidence="8" id="KW-0067">ATP-binding</keyword>
<feature type="transmembrane region" description="Helical" evidence="16">
    <location>
        <begin position="674"/>
        <end position="697"/>
    </location>
</feature>
<organism evidence="18 19">
    <name type="scientific">Glossina fuscipes</name>
    <dbReference type="NCBI Taxonomy" id="7396"/>
    <lineage>
        <taxon>Eukaryota</taxon>
        <taxon>Metazoa</taxon>
        <taxon>Ecdysozoa</taxon>
        <taxon>Arthropoda</taxon>
        <taxon>Hexapoda</taxon>
        <taxon>Insecta</taxon>
        <taxon>Pterygota</taxon>
        <taxon>Neoptera</taxon>
        <taxon>Endopterygota</taxon>
        <taxon>Diptera</taxon>
        <taxon>Brachycera</taxon>
        <taxon>Muscomorpha</taxon>
        <taxon>Hippoboscoidea</taxon>
        <taxon>Glossinidae</taxon>
        <taxon>Glossina</taxon>
    </lineage>
</organism>
<comment type="cofactor">
    <cofactor evidence="2">
        <name>Mg(2+)</name>
        <dbReference type="ChEBI" id="CHEBI:18420"/>
    </cofactor>
</comment>
<dbReference type="CDD" id="cd07302">
    <property type="entry name" value="CHD"/>
    <property type="match status" value="2"/>
</dbReference>
<keyword evidence="7" id="KW-0547">Nucleotide-binding</keyword>
<dbReference type="GO" id="GO:0007189">
    <property type="term" value="P:adenylate cyclase-activating G protein-coupled receptor signaling pathway"/>
    <property type="evidence" value="ECO:0007669"/>
    <property type="project" value="TreeGrafter"/>
</dbReference>
<feature type="transmembrane region" description="Helical" evidence="16">
    <location>
        <begin position="575"/>
        <end position="594"/>
    </location>
</feature>
<keyword evidence="12 16" id="KW-0472">Membrane</keyword>
<dbReference type="PANTHER" id="PTHR45627">
    <property type="entry name" value="ADENYLATE CYCLASE TYPE 1"/>
    <property type="match status" value="1"/>
</dbReference>
<dbReference type="Pfam" id="PF00211">
    <property type="entry name" value="Guanylate_cyc"/>
    <property type="match status" value="3"/>
</dbReference>
<keyword evidence="10 16" id="KW-1133">Transmembrane helix</keyword>
<feature type="transmembrane region" description="Helical" evidence="16">
    <location>
        <begin position="635"/>
        <end position="654"/>
    </location>
</feature>
<evidence type="ECO:0000256" key="11">
    <source>
        <dbReference type="ARBA" id="ARBA00022998"/>
    </source>
</evidence>
<reference evidence="19" key="1">
    <citation type="submission" date="2025-08" db="UniProtKB">
        <authorList>
            <consortium name="RefSeq"/>
        </authorList>
    </citation>
    <scope>IDENTIFICATION</scope>
    <source>
        <tissue evidence="19">Whole body pupa</tissue>
    </source>
</reference>
<evidence type="ECO:0000256" key="5">
    <source>
        <dbReference type="ARBA" id="ARBA00022692"/>
    </source>
</evidence>
<evidence type="ECO:0000256" key="12">
    <source>
        <dbReference type="ARBA" id="ARBA00023136"/>
    </source>
</evidence>
<evidence type="ECO:0000256" key="9">
    <source>
        <dbReference type="ARBA" id="ARBA00022842"/>
    </source>
</evidence>
<accession>A0A9C6E1Y3</accession>
<evidence type="ECO:0000256" key="13">
    <source>
        <dbReference type="ARBA" id="ARBA00023239"/>
    </source>
</evidence>
<dbReference type="KEGG" id="gfs:119644945"/>
<dbReference type="Proteomes" id="UP000092443">
    <property type="component" value="Unplaced"/>
</dbReference>
<dbReference type="SUPFAM" id="SSF55073">
    <property type="entry name" value="Nucleotide cyclase"/>
    <property type="match status" value="2"/>
</dbReference>
<evidence type="ECO:0000256" key="2">
    <source>
        <dbReference type="ARBA" id="ARBA00001946"/>
    </source>
</evidence>
<feature type="transmembrane region" description="Helical" evidence="16">
    <location>
        <begin position="744"/>
        <end position="765"/>
    </location>
</feature>
<feature type="compositionally biased region" description="Acidic residues" evidence="15">
    <location>
        <begin position="948"/>
        <end position="969"/>
    </location>
</feature>